<proteinExistence type="predicted"/>
<reference evidence="2" key="1">
    <citation type="journal article" date="2019" name="Int. J. Syst. Evol. Microbiol.">
        <title>The Global Catalogue of Microorganisms (GCM) 10K type strain sequencing project: providing services to taxonomists for standard genome sequencing and annotation.</title>
        <authorList>
            <consortium name="The Broad Institute Genomics Platform"/>
            <consortium name="The Broad Institute Genome Sequencing Center for Infectious Disease"/>
            <person name="Wu L."/>
            <person name="Ma J."/>
        </authorList>
    </citation>
    <scope>NUCLEOTIDE SEQUENCE [LARGE SCALE GENOMIC DNA]</scope>
    <source>
        <strain evidence="2">CGMCC 1.15044</strain>
    </source>
</reference>
<sequence>MAKLANEAYDAAQAHSAEARSFADAEAVITAFTSRFNTLKGIETAEREGRSRQRLFFGENNSQLHFYL</sequence>
<name>A0ABQ1FZ35_9BACL</name>
<protein>
    <submittedName>
        <fullName evidence="1">Uncharacterized protein</fullName>
    </submittedName>
</protein>
<evidence type="ECO:0000313" key="1">
    <source>
        <dbReference type="EMBL" id="GGA34287.1"/>
    </source>
</evidence>
<dbReference type="EMBL" id="BMHF01000005">
    <property type="protein sequence ID" value="GGA34287.1"/>
    <property type="molecule type" value="Genomic_DNA"/>
</dbReference>
<comment type="caution">
    <text evidence="1">The sequence shown here is derived from an EMBL/GenBank/DDBJ whole genome shotgun (WGS) entry which is preliminary data.</text>
</comment>
<evidence type="ECO:0000313" key="2">
    <source>
        <dbReference type="Proteomes" id="UP000609323"/>
    </source>
</evidence>
<gene>
    <name evidence="1" type="ORF">GCM10010917_19460</name>
</gene>
<accession>A0ABQ1FZ35</accession>
<organism evidence="1 2">
    <name type="scientific">Paenibacillus physcomitrellae</name>
    <dbReference type="NCBI Taxonomy" id="1619311"/>
    <lineage>
        <taxon>Bacteria</taxon>
        <taxon>Bacillati</taxon>
        <taxon>Bacillota</taxon>
        <taxon>Bacilli</taxon>
        <taxon>Bacillales</taxon>
        <taxon>Paenibacillaceae</taxon>
        <taxon>Paenibacillus</taxon>
    </lineage>
</organism>
<dbReference type="Proteomes" id="UP000609323">
    <property type="component" value="Unassembled WGS sequence"/>
</dbReference>
<keyword evidence="2" id="KW-1185">Reference proteome</keyword>